<dbReference type="CDD" id="cd12203">
    <property type="entry name" value="GT1"/>
    <property type="match status" value="2"/>
</dbReference>
<feature type="compositionally biased region" description="Acidic residues" evidence="7">
    <location>
        <begin position="517"/>
        <end position="529"/>
    </location>
</feature>
<dbReference type="PROSITE" id="PS50090">
    <property type="entry name" value="MYB_LIKE"/>
    <property type="match status" value="2"/>
</dbReference>
<protein>
    <submittedName>
        <fullName evidence="10">Trihelix transcription factor GTL1</fullName>
    </submittedName>
</protein>
<feature type="region of interest" description="Disordered" evidence="7">
    <location>
        <begin position="161"/>
        <end position="185"/>
    </location>
</feature>
<keyword evidence="9" id="KW-1185">Reference proteome</keyword>
<feature type="compositionally biased region" description="Basic residues" evidence="7">
    <location>
        <begin position="169"/>
        <end position="181"/>
    </location>
</feature>
<feature type="domain" description="Myb-like" evidence="8">
    <location>
        <begin position="92"/>
        <end position="151"/>
    </location>
</feature>
<evidence type="ECO:0000259" key="8">
    <source>
        <dbReference type="PROSITE" id="PS50090"/>
    </source>
</evidence>
<proteinExistence type="predicted"/>
<dbReference type="GO" id="GO:0003677">
    <property type="term" value="F:DNA binding"/>
    <property type="evidence" value="ECO:0007669"/>
    <property type="project" value="UniProtKB-KW"/>
</dbReference>
<sequence length="542" mass="62801">MHQGRSPNLVSSLEFTLFGSSNNDRQSQIVEISSIDHLQQQSVKATSPIEMMSPSVTAKNFEESDSTMEEIFLNKEDALLPKEESKKDLEIESRWAQQEIIALLKIHFEMDTAFQYVTPKDPLWEDVSRKLLELGYNRSAKKCKEKFENIQRYHKRDEEGLVDDSKVKGTSRKGRKRRREKGSKTTKTMMTFFEEMMRQVVERQDAMQHRFLKALEKWERDRMVREEAWRRQEIARLTHEKELMTQEHATIAVREQAIITFLHKVTGRAIPIPPLSTTTIATTPQSSLSQQQQQQSSNDTELTIIPIAQQQKMLTENTTIEFMSPRWPKMEVHALIKLRTNLESFYREGLKGPLWEQIAIGMQQLGYNRSAKKCKEKWENVNKYFKKIKESNKNRSENSRTCSYFNQLNAFYHNRSLSQISRIFQQPESSPNPNPTQQVDGNALITMFPSQLELVKGETSIEGSHADNNNKNKENFEGDFGCSNTNMTSEKVQDAGKELIDPSNQAMVDDHDKLEEPNDENIDQEDENQNGDQNEHGEDGKI</sequence>
<evidence type="ECO:0000313" key="9">
    <source>
        <dbReference type="Proteomes" id="UP000504607"/>
    </source>
</evidence>
<evidence type="ECO:0000256" key="4">
    <source>
        <dbReference type="ARBA" id="ARBA00023125"/>
    </source>
</evidence>
<dbReference type="GO" id="GO:0006355">
    <property type="term" value="P:regulation of DNA-templated transcription"/>
    <property type="evidence" value="ECO:0007669"/>
    <property type="project" value="UniProtKB-ARBA"/>
</dbReference>
<keyword evidence="2" id="KW-0677">Repeat</keyword>
<evidence type="ECO:0000256" key="3">
    <source>
        <dbReference type="ARBA" id="ARBA00023015"/>
    </source>
</evidence>
<dbReference type="PANTHER" id="PTHR21654:SF84">
    <property type="entry name" value="SI:DKEY-66I24.7"/>
    <property type="match status" value="1"/>
</dbReference>
<accession>A0A6I9RZN8</accession>
<feature type="domain" description="Myb-like" evidence="8">
    <location>
        <begin position="326"/>
        <end position="382"/>
    </location>
</feature>
<dbReference type="OrthoDB" id="691673at2759"/>
<reference evidence="10" key="1">
    <citation type="submission" date="2025-08" db="UniProtKB">
        <authorList>
            <consortium name="RefSeq"/>
        </authorList>
    </citation>
    <scope>IDENTIFICATION</scope>
</reference>
<dbReference type="Pfam" id="PF13837">
    <property type="entry name" value="Myb_DNA-bind_4"/>
    <property type="match status" value="2"/>
</dbReference>
<keyword evidence="6" id="KW-0539">Nucleus</keyword>
<feature type="compositionally biased region" description="Basic and acidic residues" evidence="7">
    <location>
        <begin position="533"/>
        <end position="542"/>
    </location>
</feature>
<evidence type="ECO:0000256" key="5">
    <source>
        <dbReference type="ARBA" id="ARBA00023163"/>
    </source>
</evidence>
<dbReference type="RefSeq" id="XP_010934597.1">
    <property type="nucleotide sequence ID" value="XM_010936295.2"/>
</dbReference>
<dbReference type="Proteomes" id="UP000504607">
    <property type="component" value="Chromosome 12"/>
</dbReference>
<evidence type="ECO:0000256" key="2">
    <source>
        <dbReference type="ARBA" id="ARBA00022737"/>
    </source>
</evidence>
<dbReference type="FunFam" id="1.10.10.60:FF:000092">
    <property type="entry name" value="Trihelix transcription factor GT-2"/>
    <property type="match status" value="1"/>
</dbReference>
<evidence type="ECO:0000256" key="1">
    <source>
        <dbReference type="ARBA" id="ARBA00004123"/>
    </source>
</evidence>
<dbReference type="FunFam" id="1.10.10.60:FF:000061">
    <property type="entry name" value="Trihelix transcription factor GT-2"/>
    <property type="match status" value="1"/>
</dbReference>
<keyword evidence="3" id="KW-0805">Transcription regulation</keyword>
<dbReference type="KEGG" id="egu:105054724"/>
<dbReference type="AlphaFoldDB" id="A0A6I9RZN8"/>
<dbReference type="GeneID" id="105054724"/>
<dbReference type="GO" id="GO:0005634">
    <property type="term" value="C:nucleus"/>
    <property type="evidence" value="ECO:0007669"/>
    <property type="project" value="UniProtKB-SubCell"/>
</dbReference>
<dbReference type="Gene3D" id="1.10.10.60">
    <property type="entry name" value="Homeodomain-like"/>
    <property type="match status" value="2"/>
</dbReference>
<gene>
    <name evidence="10" type="primary">LOC105054724</name>
</gene>
<dbReference type="InterPro" id="IPR044822">
    <property type="entry name" value="Myb_DNA-bind_4"/>
</dbReference>
<evidence type="ECO:0000313" key="10">
    <source>
        <dbReference type="RefSeq" id="XP_010934597.1"/>
    </source>
</evidence>
<organism evidence="9 10">
    <name type="scientific">Elaeis guineensis var. tenera</name>
    <name type="common">Oil palm</name>
    <dbReference type="NCBI Taxonomy" id="51953"/>
    <lineage>
        <taxon>Eukaryota</taxon>
        <taxon>Viridiplantae</taxon>
        <taxon>Streptophyta</taxon>
        <taxon>Embryophyta</taxon>
        <taxon>Tracheophyta</taxon>
        <taxon>Spermatophyta</taxon>
        <taxon>Magnoliopsida</taxon>
        <taxon>Liliopsida</taxon>
        <taxon>Arecaceae</taxon>
        <taxon>Arecoideae</taxon>
        <taxon>Cocoseae</taxon>
        <taxon>Elaeidinae</taxon>
        <taxon>Elaeis</taxon>
    </lineage>
</organism>
<evidence type="ECO:0000256" key="6">
    <source>
        <dbReference type="ARBA" id="ARBA00023242"/>
    </source>
</evidence>
<feature type="compositionally biased region" description="Basic and acidic residues" evidence="7">
    <location>
        <begin position="491"/>
        <end position="500"/>
    </location>
</feature>
<dbReference type="InParanoid" id="A0A6I9RZN8"/>
<evidence type="ECO:0000256" key="7">
    <source>
        <dbReference type="SAM" id="MobiDB-lite"/>
    </source>
</evidence>
<name>A0A6I9RZN8_ELAGV</name>
<feature type="region of interest" description="Disordered" evidence="7">
    <location>
        <begin position="462"/>
        <end position="542"/>
    </location>
</feature>
<dbReference type="InterPro" id="IPR001005">
    <property type="entry name" value="SANT/Myb"/>
</dbReference>
<feature type="compositionally biased region" description="Basic and acidic residues" evidence="7">
    <location>
        <begin position="464"/>
        <end position="476"/>
    </location>
</feature>
<keyword evidence="4" id="KW-0238">DNA-binding</keyword>
<dbReference type="PANTHER" id="PTHR21654">
    <property type="entry name" value="FI21293P1"/>
    <property type="match status" value="1"/>
</dbReference>
<dbReference type="SMART" id="SM00717">
    <property type="entry name" value="SANT"/>
    <property type="match status" value="2"/>
</dbReference>
<comment type="subcellular location">
    <subcellularLocation>
        <location evidence="1">Nucleus</location>
    </subcellularLocation>
</comment>
<keyword evidence="5" id="KW-0804">Transcription</keyword>